<evidence type="ECO:0000256" key="3">
    <source>
        <dbReference type="ARBA" id="ARBA00022448"/>
    </source>
</evidence>
<reference evidence="6 7" key="1">
    <citation type="submission" date="2017-04" db="EMBL/GenBank/DDBJ databases">
        <title>Genome sequencing of [Candida] sorbophila.</title>
        <authorList>
            <person name="Ahn J.O."/>
        </authorList>
    </citation>
    <scope>NUCLEOTIDE SEQUENCE [LARGE SCALE GENOMIC DNA]</scope>
    <source>
        <strain evidence="6 7">DS02</strain>
    </source>
</reference>
<organism evidence="6 7">
    <name type="scientific">Wickerhamiella sorbophila</name>
    <dbReference type="NCBI Taxonomy" id="45607"/>
    <lineage>
        <taxon>Eukaryota</taxon>
        <taxon>Fungi</taxon>
        <taxon>Dikarya</taxon>
        <taxon>Ascomycota</taxon>
        <taxon>Saccharomycotina</taxon>
        <taxon>Dipodascomycetes</taxon>
        <taxon>Dipodascales</taxon>
        <taxon>Trichomonascaceae</taxon>
        <taxon>Wickerhamiella</taxon>
    </lineage>
</organism>
<dbReference type="Gene3D" id="1.25.10.10">
    <property type="entry name" value="Leucine-rich Repeat Variant"/>
    <property type="match status" value="1"/>
</dbReference>
<keyword evidence="5" id="KW-0539">Nucleus</keyword>
<dbReference type="STRING" id="45607.A0A2T0FHW8"/>
<proteinExistence type="inferred from homology"/>
<dbReference type="OrthoDB" id="2016913at2759"/>
<evidence type="ECO:0000256" key="4">
    <source>
        <dbReference type="ARBA" id="ARBA00022927"/>
    </source>
</evidence>
<evidence type="ECO:0000313" key="6">
    <source>
        <dbReference type="EMBL" id="PRT54539.1"/>
    </source>
</evidence>
<dbReference type="Pfam" id="PF24140">
    <property type="entry name" value="TPR_TNPO3_IPO13_3rd"/>
    <property type="match status" value="1"/>
</dbReference>
<evidence type="ECO:0008006" key="8">
    <source>
        <dbReference type="Google" id="ProtNLM"/>
    </source>
</evidence>
<evidence type="ECO:0000256" key="1">
    <source>
        <dbReference type="ARBA" id="ARBA00004123"/>
    </source>
</evidence>
<dbReference type="Pfam" id="PF18806">
    <property type="entry name" value="Importin_rep_3"/>
    <property type="match status" value="1"/>
</dbReference>
<gene>
    <name evidence="6" type="ORF">B9G98_02159</name>
</gene>
<comment type="subcellular location">
    <subcellularLocation>
        <location evidence="1">Nucleus</location>
    </subcellularLocation>
</comment>
<dbReference type="EMBL" id="NDIQ01000021">
    <property type="protein sequence ID" value="PRT54539.1"/>
    <property type="molecule type" value="Genomic_DNA"/>
</dbReference>
<protein>
    <recommendedName>
        <fullName evidence="8">ARM repeat-containing protein</fullName>
    </recommendedName>
</protein>
<dbReference type="GeneID" id="36515907"/>
<dbReference type="SUPFAM" id="SSF48371">
    <property type="entry name" value="ARM repeat"/>
    <property type="match status" value="1"/>
</dbReference>
<dbReference type="GO" id="GO:0005737">
    <property type="term" value="C:cytoplasm"/>
    <property type="evidence" value="ECO:0007669"/>
    <property type="project" value="TreeGrafter"/>
</dbReference>
<dbReference type="InterPro" id="IPR011989">
    <property type="entry name" value="ARM-like"/>
</dbReference>
<dbReference type="InterPro" id="IPR051345">
    <property type="entry name" value="Importin_beta-like_NTR"/>
</dbReference>
<keyword evidence="3" id="KW-0813">Transport</keyword>
<dbReference type="AlphaFoldDB" id="A0A2T0FHW8"/>
<dbReference type="PANTHER" id="PTHR12363">
    <property type="entry name" value="TRANSPORTIN 3 AND IMPORTIN 13"/>
    <property type="match status" value="1"/>
</dbReference>
<sequence>MDPAELSQVEVLINTIYSTGQHPDAVKIAQRELLKYQRGPNGWDLGQALLETSDANAQFLGASTFLIKIHDQTAALPDQIKHLLLQWLQSAVQTPFKPFVTRKIMGAIITLFFRQHAEWPDFLGDMAKVLSSNFSQVLVLSQMLMEDYTRLQQSIHSLRSALHKMVPQVGTWIEHSLAQNDTTLKLQALDTFLPWASAFNHDLAPLLTVVIDGLNTDDFDLFDKTAAILTDLYPVHYKAWTRDVKARLLAALEKYTSHSDEDYLIPLGRLVLVVSSEDATTRPKLMDYILSRLTENPENILDDELANDVLEFWNVFVEDIISGGMSGEYNATIYKVIGIYWQRLQLFEMSDSSWELFSSFRRDFCDFLELTYSLLGLGLFDQLVSSIVQELQTRDHAKLNWKEIEISLCCLNGLADIIGVDGKEFETVQAVFSSTLWVDLQYCKNLRVRQTAVNVIGCYDAFFESEAGRTYLSPTLTYLFSSLTEVSLQNIASRSIQKLCSSCREVLVPEYGQFLSAYIAIHSRLQPTAHQRIVMSVGYIIQAIEDLPTQADAINEILVLLEARLSQIEKVEDDLAHLRCLSGLGKALREPTDALILHAQVEAARNYWPNEPKELRKRLLCIVRQFINRPEPDLCEALCEIIKSGLSEQVETPFSFGADATISFAIDKNQLGPAVCRPSVVDLATFLITSQASAKTLNTTTAFASLSLVSGDAHDSSLRLMTEVVNKIPLAFVEYSRAAELVDFAVKSLGFSDRFVLSAASKFWMRFASTSETAPALEQFGQQLVDAIARQISGDANRSDVDYHADIVKKLMARAPMPTAIWLQHSLVDAPVSERLASQTEKSRKDFVKQLILLRGGRQTTQVIVKFWLHCRGLPEY</sequence>
<dbReference type="GO" id="GO:0005634">
    <property type="term" value="C:nucleus"/>
    <property type="evidence" value="ECO:0007669"/>
    <property type="project" value="UniProtKB-SubCell"/>
</dbReference>
<dbReference type="RefSeq" id="XP_024664484.1">
    <property type="nucleotide sequence ID" value="XM_024808716.1"/>
</dbReference>
<dbReference type="InterPro" id="IPR016024">
    <property type="entry name" value="ARM-type_fold"/>
</dbReference>
<accession>A0A2T0FHW8</accession>
<dbReference type="Proteomes" id="UP000238350">
    <property type="component" value="Unassembled WGS sequence"/>
</dbReference>
<keyword evidence="7" id="KW-1185">Reference proteome</keyword>
<keyword evidence="4" id="KW-0653">Protein transport</keyword>
<name>A0A2T0FHW8_9ASCO</name>
<comment type="caution">
    <text evidence="6">The sequence shown here is derived from an EMBL/GenBank/DDBJ whole genome shotgun (WGS) entry which is preliminary data.</text>
</comment>
<dbReference type="PANTHER" id="PTHR12363:SF33">
    <property type="entry name" value="IMPORTIN-13"/>
    <property type="match status" value="1"/>
</dbReference>
<evidence type="ECO:0000313" key="7">
    <source>
        <dbReference type="Proteomes" id="UP000238350"/>
    </source>
</evidence>
<dbReference type="InterPro" id="IPR040520">
    <property type="entry name" value="Importin_rep_3"/>
</dbReference>
<dbReference type="InterPro" id="IPR057942">
    <property type="entry name" value="TPR_TNPO3_IPO13_3rd"/>
</dbReference>
<evidence type="ECO:0000256" key="5">
    <source>
        <dbReference type="ARBA" id="ARBA00023242"/>
    </source>
</evidence>
<dbReference type="GO" id="GO:0006606">
    <property type="term" value="P:protein import into nucleus"/>
    <property type="evidence" value="ECO:0007669"/>
    <property type="project" value="TreeGrafter"/>
</dbReference>
<evidence type="ECO:0000256" key="2">
    <source>
        <dbReference type="ARBA" id="ARBA00007991"/>
    </source>
</evidence>
<comment type="similarity">
    <text evidence="2">Belongs to the importin beta family.</text>
</comment>